<evidence type="ECO:0000259" key="4">
    <source>
        <dbReference type="Pfam" id="PF00535"/>
    </source>
</evidence>
<dbReference type="PANTHER" id="PTHR43179">
    <property type="entry name" value="RHAMNOSYLTRANSFERASE WBBL"/>
    <property type="match status" value="1"/>
</dbReference>
<comment type="similarity">
    <text evidence="1">Belongs to the glycosyltransferase 2 family.</text>
</comment>
<evidence type="ECO:0000313" key="6">
    <source>
        <dbReference type="Proteomes" id="UP000230208"/>
    </source>
</evidence>
<evidence type="ECO:0000256" key="1">
    <source>
        <dbReference type="ARBA" id="ARBA00006739"/>
    </source>
</evidence>
<sequence>MSSQTITINIVVYNGERYVRHCLNAILTQTYPHQNIEINILDNNSTDKTREIIQEWASFGKLRIPKFSFVESKENLGMWPGQEELLKISNGKYILAMAIDVILDKNFLANAFKRMGSDDKIGGLEAKIYKFDLTPDGFFPSRIIDTCGFQIFKSRRVINIGHGQEDKDVSFAETSADIPLTNKALSNKSDDKQFNFNKYQEIFGVEGAAPFFRKEALENIRIKGKLIDDDFFWYGDDLDLAWRMKLFGWKEVFDPDVIAWHDRQTTKTLKKNFSDFIKLRRAIPIKKRRLDWRNTRWTIIKNDYIINILKDFPSMFKRELQMAIYILFFEPKILLEIPKFIAMIPKMLIKRREVMKRAIIKPDEINKWFS</sequence>
<dbReference type="EMBL" id="PCXP01000023">
    <property type="protein sequence ID" value="PIR41747.1"/>
    <property type="molecule type" value="Genomic_DNA"/>
</dbReference>
<dbReference type="Gene3D" id="3.90.550.10">
    <property type="entry name" value="Spore Coat Polysaccharide Biosynthesis Protein SpsA, Chain A"/>
    <property type="match status" value="1"/>
</dbReference>
<gene>
    <name evidence="5" type="ORF">COV30_02155</name>
</gene>
<name>A0A2H0R5F8_9BACT</name>
<evidence type="ECO:0000256" key="2">
    <source>
        <dbReference type="ARBA" id="ARBA00022676"/>
    </source>
</evidence>
<dbReference type="Proteomes" id="UP000230208">
    <property type="component" value="Unassembled WGS sequence"/>
</dbReference>
<dbReference type="InterPro" id="IPR029044">
    <property type="entry name" value="Nucleotide-diphossugar_trans"/>
</dbReference>
<dbReference type="PANTHER" id="PTHR43179:SF12">
    <property type="entry name" value="GALACTOFURANOSYLTRANSFERASE GLFT2"/>
    <property type="match status" value="1"/>
</dbReference>
<keyword evidence="3" id="KW-0808">Transferase</keyword>
<accession>A0A2H0R5F8</accession>
<dbReference type="InterPro" id="IPR001173">
    <property type="entry name" value="Glyco_trans_2-like"/>
</dbReference>
<dbReference type="Pfam" id="PF00535">
    <property type="entry name" value="Glycos_transf_2"/>
    <property type="match status" value="1"/>
</dbReference>
<reference evidence="5 6" key="1">
    <citation type="submission" date="2017-09" db="EMBL/GenBank/DDBJ databases">
        <title>Depth-based differentiation of microbial function through sediment-hosted aquifers and enrichment of novel symbionts in the deep terrestrial subsurface.</title>
        <authorList>
            <person name="Probst A.J."/>
            <person name="Ladd B."/>
            <person name="Jarett J.K."/>
            <person name="Geller-Mcgrath D.E."/>
            <person name="Sieber C.M."/>
            <person name="Emerson J.B."/>
            <person name="Anantharaman K."/>
            <person name="Thomas B.C."/>
            <person name="Malmstrom R."/>
            <person name="Stieglmeier M."/>
            <person name="Klingl A."/>
            <person name="Woyke T."/>
            <person name="Ryan C.M."/>
            <person name="Banfield J.F."/>
        </authorList>
    </citation>
    <scope>NUCLEOTIDE SEQUENCE [LARGE SCALE GENOMIC DNA]</scope>
    <source>
        <strain evidence="5">CG10_big_fil_rev_8_21_14_0_10_37_15</strain>
    </source>
</reference>
<keyword evidence="2" id="KW-0328">Glycosyltransferase</keyword>
<dbReference type="SUPFAM" id="SSF53448">
    <property type="entry name" value="Nucleotide-diphospho-sugar transferases"/>
    <property type="match status" value="1"/>
</dbReference>
<evidence type="ECO:0000313" key="5">
    <source>
        <dbReference type="EMBL" id="PIR41747.1"/>
    </source>
</evidence>
<protein>
    <recommendedName>
        <fullName evidence="4">Glycosyltransferase 2-like domain-containing protein</fullName>
    </recommendedName>
</protein>
<evidence type="ECO:0000256" key="3">
    <source>
        <dbReference type="ARBA" id="ARBA00022679"/>
    </source>
</evidence>
<dbReference type="GO" id="GO:0016757">
    <property type="term" value="F:glycosyltransferase activity"/>
    <property type="evidence" value="ECO:0007669"/>
    <property type="project" value="UniProtKB-KW"/>
</dbReference>
<proteinExistence type="inferred from homology"/>
<comment type="caution">
    <text evidence="5">The sequence shown here is derived from an EMBL/GenBank/DDBJ whole genome shotgun (WGS) entry which is preliminary data.</text>
</comment>
<feature type="domain" description="Glycosyltransferase 2-like" evidence="4">
    <location>
        <begin position="8"/>
        <end position="120"/>
    </location>
</feature>
<dbReference type="AlphaFoldDB" id="A0A2H0R5F8"/>
<organism evidence="5 6">
    <name type="scientific">Candidatus Yanofskybacteria bacterium CG10_big_fil_rev_8_21_14_0_10_37_15</name>
    <dbReference type="NCBI Taxonomy" id="1975097"/>
    <lineage>
        <taxon>Bacteria</taxon>
        <taxon>Candidatus Yanofskyibacteriota</taxon>
    </lineage>
</organism>